<dbReference type="EMBL" id="QGKX02001290">
    <property type="protein sequence ID" value="KAF3542019.1"/>
    <property type="molecule type" value="Genomic_DNA"/>
</dbReference>
<comment type="caution">
    <text evidence="1">The sequence shown here is derived from an EMBL/GenBank/DDBJ whole genome shotgun (WGS) entry which is preliminary data.</text>
</comment>
<evidence type="ECO:0000313" key="2">
    <source>
        <dbReference type="Proteomes" id="UP000712600"/>
    </source>
</evidence>
<reference evidence="1" key="1">
    <citation type="submission" date="2019-12" db="EMBL/GenBank/DDBJ databases">
        <title>Genome sequencing and annotation of Brassica cretica.</title>
        <authorList>
            <person name="Studholme D.J."/>
            <person name="Sarris P."/>
        </authorList>
    </citation>
    <scope>NUCLEOTIDE SEQUENCE</scope>
    <source>
        <strain evidence="1">PFS-109/04</strain>
        <tissue evidence="1">Leaf</tissue>
    </source>
</reference>
<evidence type="ECO:0000313" key="1">
    <source>
        <dbReference type="EMBL" id="KAF3542019.1"/>
    </source>
</evidence>
<gene>
    <name evidence="1" type="ORF">F2Q69_00025268</name>
</gene>
<organism evidence="1 2">
    <name type="scientific">Brassica cretica</name>
    <name type="common">Mustard</name>
    <dbReference type="NCBI Taxonomy" id="69181"/>
    <lineage>
        <taxon>Eukaryota</taxon>
        <taxon>Viridiplantae</taxon>
        <taxon>Streptophyta</taxon>
        <taxon>Embryophyta</taxon>
        <taxon>Tracheophyta</taxon>
        <taxon>Spermatophyta</taxon>
        <taxon>Magnoliopsida</taxon>
        <taxon>eudicotyledons</taxon>
        <taxon>Gunneridae</taxon>
        <taxon>Pentapetalae</taxon>
        <taxon>rosids</taxon>
        <taxon>malvids</taxon>
        <taxon>Brassicales</taxon>
        <taxon>Brassicaceae</taxon>
        <taxon>Brassiceae</taxon>
        <taxon>Brassica</taxon>
    </lineage>
</organism>
<accession>A0A8S9QHA5</accession>
<proteinExistence type="predicted"/>
<dbReference type="AlphaFoldDB" id="A0A8S9QHA5"/>
<sequence>MERKDEMLLMGYSVDILPHFPFFEVLPFDDALLLLIMSPIIVLHNEATQGFFDPPRFEGCRVICFVSHVAAAHVPCILRHEPS</sequence>
<dbReference type="Proteomes" id="UP000712600">
    <property type="component" value="Unassembled WGS sequence"/>
</dbReference>
<name>A0A8S9QHA5_BRACR</name>
<protein>
    <submittedName>
        <fullName evidence="1">Uncharacterized protein</fullName>
    </submittedName>
</protein>